<accession>A0A914QJM8</accession>
<dbReference type="InterPro" id="IPR036869">
    <property type="entry name" value="J_dom_sf"/>
</dbReference>
<evidence type="ECO:0000313" key="3">
    <source>
        <dbReference type="WBParaSite" id="PDA_v2.g3385.t1"/>
    </source>
</evidence>
<evidence type="ECO:0000313" key="2">
    <source>
        <dbReference type="Proteomes" id="UP000887578"/>
    </source>
</evidence>
<dbReference type="Gene3D" id="1.10.287.110">
    <property type="entry name" value="DnaJ domain"/>
    <property type="match status" value="1"/>
</dbReference>
<organism evidence="2 3">
    <name type="scientific">Panagrolaimus davidi</name>
    <dbReference type="NCBI Taxonomy" id="227884"/>
    <lineage>
        <taxon>Eukaryota</taxon>
        <taxon>Metazoa</taxon>
        <taxon>Ecdysozoa</taxon>
        <taxon>Nematoda</taxon>
        <taxon>Chromadorea</taxon>
        <taxon>Rhabditida</taxon>
        <taxon>Tylenchina</taxon>
        <taxon>Panagrolaimomorpha</taxon>
        <taxon>Panagrolaimoidea</taxon>
        <taxon>Panagrolaimidae</taxon>
        <taxon>Panagrolaimus</taxon>
    </lineage>
</organism>
<dbReference type="CDD" id="cd06257">
    <property type="entry name" value="DnaJ"/>
    <property type="match status" value="1"/>
</dbReference>
<evidence type="ECO:0000259" key="1">
    <source>
        <dbReference type="PROSITE" id="PS50076"/>
    </source>
</evidence>
<dbReference type="AlphaFoldDB" id="A0A914QJM8"/>
<dbReference type="PROSITE" id="PS50076">
    <property type="entry name" value="DNAJ_2"/>
    <property type="match status" value="1"/>
</dbReference>
<sequence>MNINAEVFRDEYLKLDDMDRQVFENISYYNKMLISLFNGVTPARLKHCSRFYAAMMILRLYQDKMKDVQCAEKFDVQKEVLRDICKNVLSELKRLKRAAAYLQEMAALRKPVNDLLGILEKYRKAYFGVYHNSPNVEVNKAFRNLCRKYHPDKAGGSHNKFTEMQYYMAVIKAAK</sequence>
<dbReference type="Proteomes" id="UP000887578">
    <property type="component" value="Unplaced"/>
</dbReference>
<keyword evidence="2" id="KW-1185">Reference proteome</keyword>
<dbReference type="Pfam" id="PF00226">
    <property type="entry name" value="DnaJ"/>
    <property type="match status" value="1"/>
</dbReference>
<dbReference type="WBParaSite" id="PDA_v2.g3385.t1">
    <property type="protein sequence ID" value="PDA_v2.g3385.t1"/>
    <property type="gene ID" value="PDA_v2.g3385"/>
</dbReference>
<reference evidence="3" key="1">
    <citation type="submission" date="2022-11" db="UniProtKB">
        <authorList>
            <consortium name="WormBaseParasite"/>
        </authorList>
    </citation>
    <scope>IDENTIFICATION</scope>
</reference>
<dbReference type="InterPro" id="IPR001623">
    <property type="entry name" value="DnaJ_domain"/>
</dbReference>
<dbReference type="SUPFAM" id="SSF46565">
    <property type="entry name" value="Chaperone J-domain"/>
    <property type="match status" value="1"/>
</dbReference>
<proteinExistence type="predicted"/>
<protein>
    <submittedName>
        <fullName evidence="3">J domain-containing protein</fullName>
    </submittedName>
</protein>
<feature type="domain" description="J" evidence="1">
    <location>
        <begin position="111"/>
        <end position="175"/>
    </location>
</feature>
<name>A0A914QJM8_9BILA</name>